<dbReference type="InterPro" id="IPR018666">
    <property type="entry name" value="DUF2125"/>
</dbReference>
<dbReference type="Proteomes" id="UP000317496">
    <property type="component" value="Chromosome"/>
</dbReference>
<dbReference type="KEGG" id="fer:FNB15_03805"/>
<proteinExistence type="predicted"/>
<dbReference type="Pfam" id="PF09898">
    <property type="entry name" value="DUF2125"/>
    <property type="match status" value="1"/>
</dbReference>
<dbReference type="AlphaFoldDB" id="A0A516GYN0"/>
<name>A0A516GYN0_9PROT</name>
<evidence type="ECO:0000313" key="2">
    <source>
        <dbReference type="Proteomes" id="UP000317496"/>
    </source>
</evidence>
<evidence type="ECO:0000313" key="1">
    <source>
        <dbReference type="EMBL" id="QDO96450.1"/>
    </source>
</evidence>
<reference evidence="1 2" key="1">
    <citation type="submission" date="2019-07" db="EMBL/GenBank/DDBJ databases">
        <title>Genome sequencing for Ferrovibrio sp. K5.</title>
        <authorList>
            <person name="Park S.-J."/>
        </authorList>
    </citation>
    <scope>NUCLEOTIDE SEQUENCE [LARGE SCALE GENOMIC DNA]</scope>
    <source>
        <strain evidence="1 2">K5</strain>
    </source>
</reference>
<sequence length="343" mass="37576">MRYLVLTGLILGGLLGYYVLWSHLADQVAAQADAWIEGQRRQGREVSYESRRLWGFPYRLSLTLTKAKWDDPRQPLAPRLEAEEITAHLQLWQREHVIFDLPGRQTAIWGSADGAERRVSLNAERFRASLVIDGAGNWLRVAADLTKPRLQGPGDGVVRGEWTAGKLLLHARRAENVPPSLDLAMQAEQVMMPEQAEKPFGRAVQSLRLTGNLRGGFYGNTTDDLLASWRDGGGVIDFSTMALTWGNLRLAGTGSLALDRDFRPLGAMSGKMSGAIKVIELLEANGLTTPQQASAAKTSLLTTDEQPDNNGLLIRHIALTAQDGRLSLGDDPLLSLPSVLPGR</sequence>
<gene>
    <name evidence="1" type="ORF">FNB15_03805</name>
</gene>
<protein>
    <submittedName>
        <fullName evidence="1">DUF2125 domain-containing protein</fullName>
    </submittedName>
</protein>
<dbReference type="OrthoDB" id="8478166at2"/>
<dbReference type="EMBL" id="CP041636">
    <property type="protein sequence ID" value="QDO96450.1"/>
    <property type="molecule type" value="Genomic_DNA"/>
</dbReference>
<accession>A0A516GYN0</accession>
<organism evidence="1 2">
    <name type="scientific">Ferrovibrio terrae</name>
    <dbReference type="NCBI Taxonomy" id="2594003"/>
    <lineage>
        <taxon>Bacteria</taxon>
        <taxon>Pseudomonadati</taxon>
        <taxon>Pseudomonadota</taxon>
        <taxon>Alphaproteobacteria</taxon>
        <taxon>Rhodospirillales</taxon>
        <taxon>Rhodospirillaceae</taxon>
        <taxon>Ferrovibrio</taxon>
    </lineage>
</organism>
<keyword evidence="2" id="KW-1185">Reference proteome</keyword>
<dbReference type="RefSeq" id="WP_144067431.1">
    <property type="nucleotide sequence ID" value="NZ_CP041636.1"/>
</dbReference>